<evidence type="ECO:0000313" key="3">
    <source>
        <dbReference type="EMBL" id="ETW07629.1"/>
    </source>
</evidence>
<feature type="chain" id="PRO_5001535216" description="EGF-like domain-containing protein" evidence="2">
    <location>
        <begin position="20"/>
        <end position="334"/>
    </location>
</feature>
<dbReference type="eggNOG" id="ENOG502S2TG">
    <property type="taxonomic scope" value="Eukaryota"/>
</dbReference>
<dbReference type="EMBL" id="KI913954">
    <property type="protein sequence ID" value="ETW07629.1"/>
    <property type="molecule type" value="Genomic_DNA"/>
</dbReference>
<keyword evidence="2" id="KW-0732">Signal</keyword>
<feature type="region of interest" description="Disordered" evidence="1">
    <location>
        <begin position="160"/>
        <end position="187"/>
    </location>
</feature>
<accession>A0A024UMU0</accession>
<feature type="signal peptide" evidence="2">
    <location>
        <begin position="1"/>
        <end position="19"/>
    </location>
</feature>
<reference evidence="3" key="1">
    <citation type="submission" date="2013-12" db="EMBL/GenBank/DDBJ databases">
        <title>The Genome Sequence of Aphanomyces invadans NJM9701.</title>
        <authorList>
            <consortium name="The Broad Institute Genomics Platform"/>
            <person name="Russ C."/>
            <person name="Tyler B."/>
            <person name="van West P."/>
            <person name="Dieguez-Uribeondo J."/>
            <person name="Young S.K."/>
            <person name="Zeng Q."/>
            <person name="Gargeya S."/>
            <person name="Fitzgerald M."/>
            <person name="Abouelleil A."/>
            <person name="Alvarado L."/>
            <person name="Chapman S.B."/>
            <person name="Gainer-Dewar J."/>
            <person name="Goldberg J."/>
            <person name="Griggs A."/>
            <person name="Gujja S."/>
            <person name="Hansen M."/>
            <person name="Howarth C."/>
            <person name="Imamovic A."/>
            <person name="Ireland A."/>
            <person name="Larimer J."/>
            <person name="McCowan C."/>
            <person name="Murphy C."/>
            <person name="Pearson M."/>
            <person name="Poon T.W."/>
            <person name="Priest M."/>
            <person name="Roberts A."/>
            <person name="Saif S."/>
            <person name="Shea T."/>
            <person name="Sykes S."/>
            <person name="Wortman J."/>
            <person name="Nusbaum C."/>
            <person name="Birren B."/>
        </authorList>
    </citation>
    <scope>NUCLEOTIDE SEQUENCE [LARGE SCALE GENOMIC DNA]</scope>
    <source>
        <strain evidence="3">NJM9701</strain>
    </source>
</reference>
<evidence type="ECO:0008006" key="4">
    <source>
        <dbReference type="Google" id="ProtNLM"/>
    </source>
</evidence>
<dbReference type="RefSeq" id="XP_008863722.1">
    <property type="nucleotide sequence ID" value="XM_008865500.1"/>
</dbReference>
<feature type="region of interest" description="Disordered" evidence="1">
    <location>
        <begin position="283"/>
        <end position="334"/>
    </location>
</feature>
<evidence type="ECO:0000256" key="2">
    <source>
        <dbReference type="SAM" id="SignalP"/>
    </source>
</evidence>
<protein>
    <recommendedName>
        <fullName evidence="4">EGF-like domain-containing protein</fullName>
    </recommendedName>
</protein>
<dbReference type="GeneID" id="20079149"/>
<dbReference type="AlphaFoldDB" id="A0A024UMU0"/>
<proteinExistence type="predicted"/>
<gene>
    <name evidence="3" type="ORF">H310_02099</name>
</gene>
<dbReference type="OrthoDB" id="67549at2759"/>
<dbReference type="VEuPathDB" id="FungiDB:H310_02099"/>
<organism evidence="3">
    <name type="scientific">Aphanomyces invadans</name>
    <dbReference type="NCBI Taxonomy" id="157072"/>
    <lineage>
        <taxon>Eukaryota</taxon>
        <taxon>Sar</taxon>
        <taxon>Stramenopiles</taxon>
        <taxon>Oomycota</taxon>
        <taxon>Saprolegniomycetes</taxon>
        <taxon>Saprolegniales</taxon>
        <taxon>Verrucalvaceae</taxon>
        <taxon>Aphanomyces</taxon>
    </lineage>
</organism>
<name>A0A024UMU0_9STRA</name>
<evidence type="ECO:0000256" key="1">
    <source>
        <dbReference type="SAM" id="MobiDB-lite"/>
    </source>
</evidence>
<sequence>MFFRRVVGAALTAAVAVTAQNVCCSSCLNSFPLTSYDPSVWSICSTAPKPNPGCCFCDKDQTISQPAFKQTMKAGSTQYLTFPGVEKVTFSFVLDTTKPFQHPKPSGTPFTKNAAGNYVVCIDTPGTLYFRGWGKELNNYPKECTQMTSELTITVTEGDKGVTCDGSTPDKGGSSTPAPTGSDGKEVPCNLQRGSVIDGVCVCASDYSGAPECTGSSSWKWIVSICGGIAALLSIGISVRQILLFRKKKAEDKEREDAMAKLDTVEVVNVSHGHEPDYYNAGQAVAKAPRRSPAGPTRSPAQNMPPKPDSLQPYPVARGGNGNLSPRHSREYTL</sequence>